<dbReference type="PANTHER" id="PTHR20923">
    <property type="entry name" value="BAT4 PROTEIN-RELATED"/>
    <property type="match status" value="1"/>
</dbReference>
<evidence type="ECO:0000313" key="4">
    <source>
        <dbReference type="Proteomes" id="UP000653454"/>
    </source>
</evidence>
<keyword evidence="1" id="KW-0040">ANK repeat</keyword>
<sequence>MIPNKYCNFVQASTSNSSEAGSHKETPSIINSISGEESKRLYIEEVKDLKHPYVSGVVDEEFTQDLNVNKHSTKRRKTETPVSDKELFLATQNDDVDTVKNVLDSNPEKLHILDEFGWSLLMMACQGNSVNTVKLLVTLGADTSIRDKAGNSAQNLVIKNKNLQIAELLLSGVTNRNTKQKAKHKRPEQKLEYVCEICNKVYADKDLHLSSTIHNLNASKNKKIPTVYKIPETNKGFQIMLKTGWDKDSGLGYDGSGIKYPIKPVPKKDRKGLGHDKTKDKNVKVEDKSVCIKPRSLYDSQKKSRDLEIRFRREFY</sequence>
<organism evidence="3 4">
    <name type="scientific">Plutella xylostella</name>
    <name type="common">Diamondback moth</name>
    <name type="synonym">Plutella maculipennis</name>
    <dbReference type="NCBI Taxonomy" id="51655"/>
    <lineage>
        <taxon>Eukaryota</taxon>
        <taxon>Metazoa</taxon>
        <taxon>Ecdysozoa</taxon>
        <taxon>Arthropoda</taxon>
        <taxon>Hexapoda</taxon>
        <taxon>Insecta</taxon>
        <taxon>Pterygota</taxon>
        <taxon>Neoptera</taxon>
        <taxon>Endopterygota</taxon>
        <taxon>Lepidoptera</taxon>
        <taxon>Glossata</taxon>
        <taxon>Ditrysia</taxon>
        <taxon>Yponomeutoidea</taxon>
        <taxon>Plutellidae</taxon>
        <taxon>Plutella</taxon>
    </lineage>
</organism>
<accession>A0A8S4FRB6</accession>
<dbReference type="Pfam" id="PF12796">
    <property type="entry name" value="Ank_2"/>
    <property type="match status" value="1"/>
</dbReference>
<dbReference type="InterPro" id="IPR002110">
    <property type="entry name" value="Ankyrin_rpt"/>
</dbReference>
<dbReference type="PANTHER" id="PTHR20923:SF1">
    <property type="entry name" value="G PATCH DOMAIN AND ANKYRIN REPEAT-CONTAINING PROTEIN 1"/>
    <property type="match status" value="1"/>
</dbReference>
<gene>
    <name evidence="3" type="ORF">PLXY2_LOCUS9615</name>
</gene>
<dbReference type="EMBL" id="CAJHNJ030000038">
    <property type="protein sequence ID" value="CAG9129525.1"/>
    <property type="molecule type" value="Genomic_DNA"/>
</dbReference>
<dbReference type="Gene3D" id="1.25.40.20">
    <property type="entry name" value="Ankyrin repeat-containing domain"/>
    <property type="match status" value="1"/>
</dbReference>
<evidence type="ECO:0000313" key="3">
    <source>
        <dbReference type="EMBL" id="CAG9129525.1"/>
    </source>
</evidence>
<feature type="domain" description="G-patch" evidence="2">
    <location>
        <begin position="232"/>
        <end position="278"/>
    </location>
</feature>
<dbReference type="InterPro" id="IPR000467">
    <property type="entry name" value="G_patch_dom"/>
</dbReference>
<protein>
    <submittedName>
        <fullName evidence="3">(diamondback moth) hypothetical protein</fullName>
    </submittedName>
</protein>
<proteinExistence type="predicted"/>
<name>A0A8S4FRB6_PLUXY</name>
<dbReference type="PROSITE" id="PS50297">
    <property type="entry name" value="ANK_REP_REGION"/>
    <property type="match status" value="1"/>
</dbReference>
<dbReference type="InterPro" id="IPR036770">
    <property type="entry name" value="Ankyrin_rpt-contain_sf"/>
</dbReference>
<comment type="caution">
    <text evidence="3">The sequence shown here is derived from an EMBL/GenBank/DDBJ whole genome shotgun (WGS) entry which is preliminary data.</text>
</comment>
<dbReference type="InterPro" id="IPR039146">
    <property type="entry name" value="GPANK1"/>
</dbReference>
<feature type="repeat" description="ANK" evidence="1">
    <location>
        <begin position="116"/>
        <end position="148"/>
    </location>
</feature>
<keyword evidence="4" id="KW-1185">Reference proteome</keyword>
<dbReference type="SMART" id="SM00248">
    <property type="entry name" value="ANK"/>
    <property type="match status" value="3"/>
</dbReference>
<dbReference type="GO" id="GO:0003676">
    <property type="term" value="F:nucleic acid binding"/>
    <property type="evidence" value="ECO:0007669"/>
    <property type="project" value="InterPro"/>
</dbReference>
<evidence type="ECO:0000259" key="2">
    <source>
        <dbReference type="PROSITE" id="PS50174"/>
    </source>
</evidence>
<evidence type="ECO:0000256" key="1">
    <source>
        <dbReference type="PROSITE-ProRule" id="PRU00023"/>
    </source>
</evidence>
<dbReference type="SUPFAM" id="SSF48403">
    <property type="entry name" value="Ankyrin repeat"/>
    <property type="match status" value="1"/>
</dbReference>
<dbReference type="Proteomes" id="UP000653454">
    <property type="component" value="Unassembled WGS sequence"/>
</dbReference>
<dbReference type="AlphaFoldDB" id="A0A8S4FRB6"/>
<reference evidence="3" key="1">
    <citation type="submission" date="2020-11" db="EMBL/GenBank/DDBJ databases">
        <authorList>
            <person name="Whiteford S."/>
        </authorList>
    </citation>
    <scope>NUCLEOTIDE SEQUENCE</scope>
</reference>
<dbReference type="PROSITE" id="PS50088">
    <property type="entry name" value="ANK_REPEAT"/>
    <property type="match status" value="1"/>
</dbReference>
<dbReference type="SMART" id="SM00443">
    <property type="entry name" value="G_patch"/>
    <property type="match status" value="1"/>
</dbReference>
<dbReference type="PROSITE" id="PS50174">
    <property type="entry name" value="G_PATCH"/>
    <property type="match status" value="1"/>
</dbReference>
<dbReference type="Pfam" id="PF01585">
    <property type="entry name" value="G-patch"/>
    <property type="match status" value="1"/>
</dbReference>